<evidence type="ECO:0000313" key="7">
    <source>
        <dbReference type="EMBL" id="QPS10102.1"/>
    </source>
</evidence>
<feature type="transmembrane region" description="Helical" evidence="6">
    <location>
        <begin position="5"/>
        <end position="22"/>
    </location>
</feature>
<dbReference type="Proteomes" id="UP000594778">
    <property type="component" value="Chromosome"/>
</dbReference>
<dbReference type="GO" id="GO:0022857">
    <property type="term" value="F:transmembrane transporter activity"/>
    <property type="evidence" value="ECO:0007669"/>
    <property type="project" value="InterPro"/>
</dbReference>
<dbReference type="PRINTS" id="PR01035">
    <property type="entry name" value="TCRTETA"/>
</dbReference>
<keyword evidence="3 6" id="KW-1133">Transmembrane helix</keyword>
<keyword evidence="2 6" id="KW-0812">Transmembrane</keyword>
<comment type="subcellular location">
    <subcellularLocation>
        <location evidence="1">Membrane</location>
        <topology evidence="1">Multi-pass membrane protein</topology>
    </subcellularLocation>
</comment>
<proteinExistence type="predicted"/>
<evidence type="ECO:0000256" key="6">
    <source>
        <dbReference type="SAM" id="Phobius"/>
    </source>
</evidence>
<dbReference type="EMBL" id="CP065668">
    <property type="protein sequence ID" value="QPS10102.1"/>
    <property type="molecule type" value="Genomic_DNA"/>
</dbReference>
<dbReference type="InterPro" id="IPR001958">
    <property type="entry name" value="Tet-R_TetA/multi-R_MdtG-like"/>
</dbReference>
<name>A0A7T2S7N8_DELAC</name>
<feature type="region of interest" description="Disordered" evidence="5">
    <location>
        <begin position="76"/>
        <end position="99"/>
    </location>
</feature>
<dbReference type="AlphaFoldDB" id="A0A7T2S7N8"/>
<evidence type="ECO:0008006" key="9">
    <source>
        <dbReference type="Google" id="ProtNLM"/>
    </source>
</evidence>
<gene>
    <name evidence="7" type="ORF">I6G66_08915</name>
</gene>
<dbReference type="RefSeq" id="WP_197956746.1">
    <property type="nucleotide sequence ID" value="NZ_CP065668.1"/>
</dbReference>
<feature type="transmembrane region" description="Helical" evidence="6">
    <location>
        <begin position="42"/>
        <end position="62"/>
    </location>
</feature>
<protein>
    <recommendedName>
        <fullName evidence="9">Tetracycline resistance MFS efflux pump</fullName>
    </recommendedName>
</protein>
<evidence type="ECO:0000256" key="1">
    <source>
        <dbReference type="ARBA" id="ARBA00004141"/>
    </source>
</evidence>
<sequence>MRKPLYVLFAILLIDAIGPGLITPTLPGLLRGTAGGGDGNSFHYGALLAAYALAQLLCAPPPRAAGFAGWRRSRLSADGPGSRPGGAPPGPCAGWHHGRRHGHGFGQMGSAIGVGFIAGPVLPHRQGKLLQSMEIAQRFFISMHNRNQIEL</sequence>
<accession>A0A7T2S7N8</accession>
<dbReference type="GO" id="GO:0016020">
    <property type="term" value="C:membrane"/>
    <property type="evidence" value="ECO:0007669"/>
    <property type="project" value="UniProtKB-SubCell"/>
</dbReference>
<evidence type="ECO:0000313" key="8">
    <source>
        <dbReference type="Proteomes" id="UP000594778"/>
    </source>
</evidence>
<reference evidence="7 8" key="1">
    <citation type="submission" date="2020-12" db="EMBL/GenBank/DDBJ databases">
        <title>FDA dAtabase for Regulatory Grade micrObial Sequences (FDA-ARGOS): Supporting development and validation of Infectious Disease Dx tests.</title>
        <authorList>
            <person name="Sproer C."/>
            <person name="Gronow S."/>
            <person name="Severitt S."/>
            <person name="Schroder I."/>
            <person name="Tallon L."/>
            <person name="Sadzewicz L."/>
            <person name="Zhao X."/>
            <person name="Boylan J."/>
            <person name="Ott S."/>
            <person name="Bowen H."/>
            <person name="Vavikolanu K."/>
            <person name="Mehta A."/>
            <person name="Aluvathingal J."/>
            <person name="Nadendla S."/>
            <person name="Lowell S."/>
            <person name="Myers T."/>
            <person name="Yan Y."/>
            <person name="Sichtig H."/>
        </authorList>
    </citation>
    <scope>NUCLEOTIDE SEQUENCE [LARGE SCALE GENOMIC DNA]</scope>
    <source>
        <strain evidence="7 8">FDAARGOS_909</strain>
    </source>
</reference>
<evidence type="ECO:0000256" key="4">
    <source>
        <dbReference type="ARBA" id="ARBA00023136"/>
    </source>
</evidence>
<evidence type="ECO:0000256" key="5">
    <source>
        <dbReference type="SAM" id="MobiDB-lite"/>
    </source>
</evidence>
<evidence type="ECO:0000256" key="3">
    <source>
        <dbReference type="ARBA" id="ARBA00022989"/>
    </source>
</evidence>
<keyword evidence="4 6" id="KW-0472">Membrane</keyword>
<organism evidence="7 8">
    <name type="scientific">Delftia acidovorans</name>
    <name type="common">Pseudomonas acidovorans</name>
    <name type="synonym">Comamonas acidovorans</name>
    <dbReference type="NCBI Taxonomy" id="80866"/>
    <lineage>
        <taxon>Bacteria</taxon>
        <taxon>Pseudomonadati</taxon>
        <taxon>Pseudomonadota</taxon>
        <taxon>Betaproteobacteria</taxon>
        <taxon>Burkholderiales</taxon>
        <taxon>Comamonadaceae</taxon>
        <taxon>Delftia</taxon>
    </lineage>
</organism>
<evidence type="ECO:0000256" key="2">
    <source>
        <dbReference type="ARBA" id="ARBA00022692"/>
    </source>
</evidence>